<dbReference type="Proteomes" id="UP000299102">
    <property type="component" value="Unassembled WGS sequence"/>
</dbReference>
<evidence type="ECO:0000313" key="2">
    <source>
        <dbReference type="Proteomes" id="UP000299102"/>
    </source>
</evidence>
<gene>
    <name evidence="1" type="ORF">EVAR_33302_1</name>
</gene>
<accession>A0A4C1WE79</accession>
<sequence>MARAPADKAARPKSPACRAGVFLPPAGSAAARSPAPGRGALTCVRSEGRLSVLSPSYRRVITRIASSITNDDNSLSVRRSPAAPPSIIRLHKYTDVDEVCSHAARCSRLITLPVCPLRCNLPQSSYIRSWDLEVKCSMQELCRAGAATAAVTVAMTRVAYRAP</sequence>
<protein>
    <submittedName>
        <fullName evidence="1">Uncharacterized protein</fullName>
    </submittedName>
</protein>
<dbReference type="EMBL" id="BGZK01000550">
    <property type="protein sequence ID" value="GBP49668.1"/>
    <property type="molecule type" value="Genomic_DNA"/>
</dbReference>
<dbReference type="AlphaFoldDB" id="A0A4C1WE79"/>
<name>A0A4C1WE79_EUMVA</name>
<proteinExistence type="predicted"/>
<comment type="caution">
    <text evidence="1">The sequence shown here is derived from an EMBL/GenBank/DDBJ whole genome shotgun (WGS) entry which is preliminary data.</text>
</comment>
<organism evidence="1 2">
    <name type="scientific">Eumeta variegata</name>
    <name type="common">Bagworm moth</name>
    <name type="synonym">Eumeta japonica</name>
    <dbReference type="NCBI Taxonomy" id="151549"/>
    <lineage>
        <taxon>Eukaryota</taxon>
        <taxon>Metazoa</taxon>
        <taxon>Ecdysozoa</taxon>
        <taxon>Arthropoda</taxon>
        <taxon>Hexapoda</taxon>
        <taxon>Insecta</taxon>
        <taxon>Pterygota</taxon>
        <taxon>Neoptera</taxon>
        <taxon>Endopterygota</taxon>
        <taxon>Lepidoptera</taxon>
        <taxon>Glossata</taxon>
        <taxon>Ditrysia</taxon>
        <taxon>Tineoidea</taxon>
        <taxon>Psychidae</taxon>
        <taxon>Oiketicinae</taxon>
        <taxon>Eumeta</taxon>
    </lineage>
</organism>
<reference evidence="1 2" key="1">
    <citation type="journal article" date="2019" name="Commun. Biol.">
        <title>The bagworm genome reveals a unique fibroin gene that provides high tensile strength.</title>
        <authorList>
            <person name="Kono N."/>
            <person name="Nakamura H."/>
            <person name="Ohtoshi R."/>
            <person name="Tomita M."/>
            <person name="Numata K."/>
            <person name="Arakawa K."/>
        </authorList>
    </citation>
    <scope>NUCLEOTIDE SEQUENCE [LARGE SCALE GENOMIC DNA]</scope>
</reference>
<evidence type="ECO:0000313" key="1">
    <source>
        <dbReference type="EMBL" id="GBP49668.1"/>
    </source>
</evidence>
<keyword evidence="2" id="KW-1185">Reference proteome</keyword>